<organism evidence="2 3">
    <name type="scientific">Durusdinium trenchii</name>
    <dbReference type="NCBI Taxonomy" id="1381693"/>
    <lineage>
        <taxon>Eukaryota</taxon>
        <taxon>Sar</taxon>
        <taxon>Alveolata</taxon>
        <taxon>Dinophyceae</taxon>
        <taxon>Suessiales</taxon>
        <taxon>Symbiodiniaceae</taxon>
        <taxon>Durusdinium</taxon>
    </lineage>
</organism>
<feature type="non-terminal residue" evidence="2">
    <location>
        <position position="1"/>
    </location>
</feature>
<sequence length="165" mass="17968">EGGDGDIDADVDDLLAQLDAFKINNAETDISTPYPRRLLPHPELTPPPVVQPCKKYQLMAAARMQAQLNKADGKKKSKGDDSAPEKGDQKSKSKAKTSEKSKAASSGEKRAGPENGPMFQTFQAFVAKRKSKGMSHADAVAAWKTSKQRAAIVDNMSEAERKKRR</sequence>
<keyword evidence="3" id="KW-1185">Reference proteome</keyword>
<accession>A0ABP0MII2</accession>
<evidence type="ECO:0000256" key="1">
    <source>
        <dbReference type="SAM" id="MobiDB-lite"/>
    </source>
</evidence>
<reference evidence="2 3" key="1">
    <citation type="submission" date="2024-02" db="EMBL/GenBank/DDBJ databases">
        <authorList>
            <person name="Chen Y."/>
            <person name="Shah S."/>
            <person name="Dougan E. K."/>
            <person name="Thang M."/>
            <person name="Chan C."/>
        </authorList>
    </citation>
    <scope>NUCLEOTIDE SEQUENCE [LARGE SCALE GENOMIC DNA]</scope>
</reference>
<evidence type="ECO:0000313" key="3">
    <source>
        <dbReference type="Proteomes" id="UP001642464"/>
    </source>
</evidence>
<dbReference type="EMBL" id="CAXAMM010022146">
    <property type="protein sequence ID" value="CAK9051297.1"/>
    <property type="molecule type" value="Genomic_DNA"/>
</dbReference>
<dbReference type="Proteomes" id="UP001642464">
    <property type="component" value="Unassembled WGS sequence"/>
</dbReference>
<proteinExistence type="predicted"/>
<name>A0ABP0MII2_9DINO</name>
<feature type="region of interest" description="Disordered" evidence="1">
    <location>
        <begin position="64"/>
        <end position="165"/>
    </location>
</feature>
<feature type="non-terminal residue" evidence="2">
    <location>
        <position position="165"/>
    </location>
</feature>
<protein>
    <submittedName>
        <fullName evidence="2">Uncharacterized protein</fullName>
    </submittedName>
</protein>
<feature type="region of interest" description="Disordered" evidence="1">
    <location>
        <begin position="26"/>
        <end position="50"/>
    </location>
</feature>
<comment type="caution">
    <text evidence="2">The sequence shown here is derived from an EMBL/GenBank/DDBJ whole genome shotgun (WGS) entry which is preliminary data.</text>
</comment>
<gene>
    <name evidence="2" type="ORF">SCF082_LOCUS28165</name>
</gene>
<feature type="compositionally biased region" description="Basic and acidic residues" evidence="1">
    <location>
        <begin position="71"/>
        <end position="112"/>
    </location>
</feature>
<evidence type="ECO:0000313" key="2">
    <source>
        <dbReference type="EMBL" id="CAK9051297.1"/>
    </source>
</evidence>